<feature type="transmembrane region" description="Helical" evidence="7">
    <location>
        <begin position="174"/>
        <end position="197"/>
    </location>
</feature>
<dbReference type="eggNOG" id="COG4664">
    <property type="taxonomic scope" value="Bacteria"/>
</dbReference>
<feature type="transmembrane region" description="Helical" evidence="7">
    <location>
        <begin position="224"/>
        <end position="243"/>
    </location>
</feature>
<dbReference type="OrthoDB" id="9796052at2"/>
<comment type="subcellular location">
    <subcellularLocation>
        <location evidence="1 7">Cell inner membrane</location>
        <topology evidence="1 7">Multi-pass membrane protein</topology>
    </subcellularLocation>
</comment>
<dbReference type="PATRIC" id="fig|1286106.3.peg.1165"/>
<evidence type="ECO:0000256" key="7">
    <source>
        <dbReference type="RuleBase" id="RU369079"/>
    </source>
</evidence>
<dbReference type="PANTHER" id="PTHR33362">
    <property type="entry name" value="SIALIC ACID TRAP TRANSPORTER PERMEASE PROTEIN SIAT-RELATED"/>
    <property type="match status" value="1"/>
</dbReference>
<keyword evidence="6 7" id="KW-0472">Membrane</keyword>
<feature type="transmembrane region" description="Helical" evidence="7">
    <location>
        <begin position="307"/>
        <end position="332"/>
    </location>
</feature>
<dbReference type="GO" id="GO:0005886">
    <property type="term" value="C:plasma membrane"/>
    <property type="evidence" value="ECO:0007669"/>
    <property type="project" value="UniProtKB-SubCell"/>
</dbReference>
<evidence type="ECO:0000256" key="6">
    <source>
        <dbReference type="ARBA" id="ARBA00023136"/>
    </source>
</evidence>
<keyword evidence="3 7" id="KW-0997">Cell inner membrane</keyword>
<organism evidence="9 10">
    <name type="scientific">Methylophaga lonarensis MPL</name>
    <dbReference type="NCBI Taxonomy" id="1286106"/>
    <lineage>
        <taxon>Bacteria</taxon>
        <taxon>Pseudomonadati</taxon>
        <taxon>Pseudomonadota</taxon>
        <taxon>Gammaproteobacteria</taxon>
        <taxon>Thiotrichales</taxon>
        <taxon>Piscirickettsiaceae</taxon>
        <taxon>Methylophaga</taxon>
    </lineage>
</organism>
<evidence type="ECO:0000256" key="3">
    <source>
        <dbReference type="ARBA" id="ARBA00022519"/>
    </source>
</evidence>
<dbReference type="NCBIfam" id="TIGR00786">
    <property type="entry name" value="dctM"/>
    <property type="match status" value="1"/>
</dbReference>
<dbReference type="Pfam" id="PF06808">
    <property type="entry name" value="DctM"/>
    <property type="match status" value="1"/>
</dbReference>
<feature type="transmembrane region" description="Helical" evidence="7">
    <location>
        <begin position="249"/>
        <end position="266"/>
    </location>
</feature>
<evidence type="ECO:0000256" key="1">
    <source>
        <dbReference type="ARBA" id="ARBA00004429"/>
    </source>
</evidence>
<comment type="function">
    <text evidence="7">Part of the tripartite ATP-independent periplasmic (TRAP) transport system.</text>
</comment>
<evidence type="ECO:0000313" key="10">
    <source>
        <dbReference type="Proteomes" id="UP000012019"/>
    </source>
</evidence>
<protein>
    <recommendedName>
        <fullName evidence="7">TRAP transporter large permease protein</fullName>
    </recommendedName>
</protein>
<reference evidence="9 10" key="1">
    <citation type="journal article" date="2013" name="Genome Announc.">
        <title>Draft Genome Sequence of Methylophaga lonarensis MPLT, a Haloalkaliphilic (Non-Methane-Utilizing) Methylotroph.</title>
        <authorList>
            <person name="Shetty S.A."/>
            <person name="Marathe N.P."/>
            <person name="Munot H."/>
            <person name="Antony C.P."/>
            <person name="Dhotre D.P."/>
            <person name="Murrell J.C."/>
            <person name="Shouche Y.S."/>
        </authorList>
    </citation>
    <scope>NUCLEOTIDE SEQUENCE [LARGE SCALE GENOMIC DNA]</scope>
    <source>
        <strain evidence="9 10">MPL</strain>
    </source>
</reference>
<name>M7PS87_9GAMM</name>
<keyword evidence="7" id="KW-0813">Transport</keyword>
<keyword evidence="2" id="KW-1003">Cell membrane</keyword>
<evidence type="ECO:0000256" key="4">
    <source>
        <dbReference type="ARBA" id="ARBA00022692"/>
    </source>
</evidence>
<sequence>MEVWALIMFAVLFLLLLAGFPVAFTLGAVALLFGGIFLGIDFFNLLPFRIWGVMTNFTLLAVPLFVFMGVVLEKSGLAEELLDTMGRLFGQIRGGLAISVVLVGALLAATTGVVGASVVTMAVIALPAMLKRGYAPSLASGTIAASGTLGQIIPPSIILILLGDVIGVPVGELFIGAIVPGTLLIVAYILYIAYVAWRHPHLAPASQQNDIDLPNLALSVVKSLIPPVLLIFAVLGSIFFGIASPTESAAVGAMGALLLAALHRRLTLSTLTEAMQRTTRLTSMVFLIFIGATAFGLVFVGMGGDKLILEIFTGLPGGMWTFLIFSMLLIFLLGFFLDFIEICFIVVPVIAPVAIYMGVDPLWFALLIAINLQTSFLTPPFGFSLFYLKASAPPSLKLSDVYRGIRPFVVIQLLVLVTLIAFPALTLWLPGLMQY</sequence>
<dbReference type="Proteomes" id="UP000012019">
    <property type="component" value="Unassembled WGS sequence"/>
</dbReference>
<evidence type="ECO:0000256" key="5">
    <source>
        <dbReference type="ARBA" id="ARBA00022989"/>
    </source>
</evidence>
<keyword evidence="10" id="KW-1185">Reference proteome</keyword>
<gene>
    <name evidence="9" type="ORF">MPL1_05809</name>
</gene>
<dbReference type="InterPro" id="IPR010656">
    <property type="entry name" value="DctM"/>
</dbReference>
<feature type="transmembrane region" description="Helical" evidence="7">
    <location>
        <begin position="50"/>
        <end position="72"/>
    </location>
</feature>
<evidence type="ECO:0000256" key="2">
    <source>
        <dbReference type="ARBA" id="ARBA00022475"/>
    </source>
</evidence>
<accession>M7PS87</accession>
<feature type="transmembrane region" description="Helical" evidence="7">
    <location>
        <begin position="92"/>
        <end position="125"/>
    </location>
</feature>
<feature type="transmembrane region" description="Helical" evidence="7">
    <location>
        <begin position="339"/>
        <end position="357"/>
    </location>
</feature>
<dbReference type="STRING" id="1286106.MPL1_05809"/>
<comment type="similarity">
    <text evidence="7">Belongs to the TRAP transporter large permease family.</text>
</comment>
<keyword evidence="4 7" id="KW-0812">Transmembrane</keyword>
<dbReference type="InterPro" id="IPR004681">
    <property type="entry name" value="TRAP_DctM"/>
</dbReference>
<feature type="transmembrane region" description="Helical" evidence="7">
    <location>
        <begin position="137"/>
        <end position="162"/>
    </location>
</feature>
<feature type="transmembrane region" description="Helical" evidence="7">
    <location>
        <begin position="408"/>
        <end position="429"/>
    </location>
</feature>
<proteinExistence type="inferred from homology"/>
<comment type="subunit">
    <text evidence="7">The complex comprises the extracytoplasmic solute receptor protein and the two transmembrane proteins.</text>
</comment>
<dbReference type="AlphaFoldDB" id="M7PS87"/>
<dbReference type="GO" id="GO:0022857">
    <property type="term" value="F:transmembrane transporter activity"/>
    <property type="evidence" value="ECO:0007669"/>
    <property type="project" value="UniProtKB-UniRule"/>
</dbReference>
<evidence type="ECO:0000313" key="9">
    <source>
        <dbReference type="EMBL" id="EMR13264.1"/>
    </source>
</evidence>
<dbReference type="EMBL" id="APHR01000028">
    <property type="protein sequence ID" value="EMR13264.1"/>
    <property type="molecule type" value="Genomic_DNA"/>
</dbReference>
<dbReference type="RefSeq" id="WP_009726165.1">
    <property type="nucleotide sequence ID" value="NZ_APHR01000028.1"/>
</dbReference>
<evidence type="ECO:0000259" key="8">
    <source>
        <dbReference type="Pfam" id="PF06808"/>
    </source>
</evidence>
<feature type="transmembrane region" description="Helical" evidence="7">
    <location>
        <begin position="6"/>
        <end position="38"/>
    </location>
</feature>
<feature type="transmembrane region" description="Helical" evidence="7">
    <location>
        <begin position="363"/>
        <end position="388"/>
    </location>
</feature>
<dbReference type="PIRSF" id="PIRSF006066">
    <property type="entry name" value="HI0050"/>
    <property type="match status" value="1"/>
</dbReference>
<keyword evidence="5 7" id="KW-1133">Transmembrane helix</keyword>
<feature type="transmembrane region" description="Helical" evidence="7">
    <location>
        <begin position="278"/>
        <end position="301"/>
    </location>
</feature>
<feature type="domain" description="TRAP C4-dicarboxylate transport system permease DctM subunit" evidence="8">
    <location>
        <begin position="9"/>
        <end position="425"/>
    </location>
</feature>
<dbReference type="PANTHER" id="PTHR33362:SF7">
    <property type="entry name" value="SLL1103 PROTEIN"/>
    <property type="match status" value="1"/>
</dbReference>
<comment type="caution">
    <text evidence="9">The sequence shown here is derived from an EMBL/GenBank/DDBJ whole genome shotgun (WGS) entry which is preliminary data.</text>
</comment>